<dbReference type="InParanoid" id="L7JV54"/>
<organism evidence="1 2">
    <name type="scientific">Trachipleistophora hominis</name>
    <name type="common">Microsporidian parasite</name>
    <dbReference type="NCBI Taxonomy" id="72359"/>
    <lineage>
        <taxon>Eukaryota</taxon>
        <taxon>Fungi</taxon>
        <taxon>Fungi incertae sedis</taxon>
        <taxon>Microsporidia</taxon>
        <taxon>Pleistophoridae</taxon>
        <taxon>Trachipleistophora</taxon>
    </lineage>
</organism>
<evidence type="ECO:0000313" key="1">
    <source>
        <dbReference type="EMBL" id="ELQ74642.1"/>
    </source>
</evidence>
<dbReference type="AlphaFoldDB" id="L7JV54"/>
<reference evidence="1 2" key="1">
    <citation type="journal article" date="2012" name="PLoS Pathog.">
        <title>The genome of the obligate intracellular parasite Trachipleistophora hominis: new insights into microsporidian genome dynamics and reductive evolution.</title>
        <authorList>
            <person name="Heinz E."/>
            <person name="Williams T.A."/>
            <person name="Nakjang S."/>
            <person name="Noel C.J."/>
            <person name="Swan D.C."/>
            <person name="Goldberg A.V."/>
            <person name="Harris S.R."/>
            <person name="Weinmaier T."/>
            <person name="Markert S."/>
            <person name="Becher D."/>
            <person name="Bernhardt J."/>
            <person name="Dagan T."/>
            <person name="Hacker C."/>
            <person name="Lucocq J.M."/>
            <person name="Schweder T."/>
            <person name="Rattei T."/>
            <person name="Hall N."/>
            <person name="Hirt R.P."/>
            <person name="Embley T.M."/>
        </authorList>
    </citation>
    <scope>NUCLEOTIDE SEQUENCE [LARGE SCALE GENOMIC DNA]</scope>
</reference>
<protein>
    <submittedName>
        <fullName evidence="1">Uncharacterized protein</fullName>
    </submittedName>
</protein>
<accession>L7JV54</accession>
<name>L7JV54_TRAHO</name>
<keyword evidence="2" id="KW-1185">Reference proteome</keyword>
<sequence length="51" mass="5683">MKMPLNRHETEEAKIEKAISGEAVKNDQILAKESEIASLLRMSRENGNGKS</sequence>
<proteinExistence type="predicted"/>
<dbReference type="VEuPathDB" id="MicrosporidiaDB:THOM_2426"/>
<dbReference type="Proteomes" id="UP000011185">
    <property type="component" value="Unassembled WGS sequence"/>
</dbReference>
<evidence type="ECO:0000313" key="2">
    <source>
        <dbReference type="Proteomes" id="UP000011185"/>
    </source>
</evidence>
<dbReference type="HOGENOM" id="CLU_3108111_0_0_1"/>
<dbReference type="EMBL" id="JH994033">
    <property type="protein sequence ID" value="ELQ74642.1"/>
    <property type="molecule type" value="Genomic_DNA"/>
</dbReference>
<gene>
    <name evidence="1" type="ORF">THOM_2426</name>
</gene>